<sequence length="327" mass="39523">MSVDIKNITDSWAKEEPLYEELGKIIFIYIKKHITEHEILPEIFYRTKDLLSIIKKIKKKQREKEYDFKDLKDKLGIRIICNYKEELDKVDSFLKSNFRLLKTEYKQDVLNFDKLDYTSNHYDASLKLDIEFFKDKAHLSELVFEIQVRTLNQHAWSNTSHQLSYKQEADIQPYLKRRVYRLLSLYEIADDEFSAVNKVLSDNPDNIIYSLIRKLEGKIYKYAQVDFDRVSSLINIKIIINYLDIKQQEKLLNQIDEFINIRKDKINQIFEDNRIRFHQLSFITQPEIFVIWYCLENFYFEIVDEWENDMDLYELEESANLWGLSLQ</sequence>
<gene>
    <name evidence="2" type="ORF">ACFSSE_03800</name>
</gene>
<dbReference type="Gene3D" id="3.30.460.10">
    <property type="entry name" value="Beta Polymerase, domain 2"/>
    <property type="match status" value="1"/>
</dbReference>
<dbReference type="SMART" id="SM00954">
    <property type="entry name" value="RelA_SpoT"/>
    <property type="match status" value="1"/>
</dbReference>
<comment type="caution">
    <text evidence="2">The sequence shown here is derived from an EMBL/GenBank/DDBJ whole genome shotgun (WGS) entry which is preliminary data.</text>
</comment>
<accession>A0ABW5TPA0</accession>
<dbReference type="InterPro" id="IPR043519">
    <property type="entry name" value="NT_sf"/>
</dbReference>
<dbReference type="EMBL" id="JBHULV010000008">
    <property type="protein sequence ID" value="MFD2730817.1"/>
    <property type="molecule type" value="Genomic_DNA"/>
</dbReference>
<dbReference type="Proteomes" id="UP001597546">
    <property type="component" value="Unassembled WGS sequence"/>
</dbReference>
<protein>
    <recommendedName>
        <fullName evidence="1">RelA/SpoT domain-containing protein</fullName>
    </recommendedName>
</protein>
<proteinExistence type="predicted"/>
<dbReference type="RefSeq" id="WP_379041247.1">
    <property type="nucleotide sequence ID" value="NZ_JBHSKW010000009.1"/>
</dbReference>
<reference evidence="3" key="1">
    <citation type="journal article" date="2019" name="Int. J. Syst. Evol. Microbiol.">
        <title>The Global Catalogue of Microorganisms (GCM) 10K type strain sequencing project: providing services to taxonomists for standard genome sequencing and annotation.</title>
        <authorList>
            <consortium name="The Broad Institute Genomics Platform"/>
            <consortium name="The Broad Institute Genome Sequencing Center for Infectious Disease"/>
            <person name="Wu L."/>
            <person name="Ma J."/>
        </authorList>
    </citation>
    <scope>NUCLEOTIDE SEQUENCE [LARGE SCALE GENOMIC DNA]</scope>
    <source>
        <strain evidence="3">KCTC 42456</strain>
    </source>
</reference>
<organism evidence="2 3">
    <name type="scientific">Pedobacter alpinus</name>
    <dbReference type="NCBI Taxonomy" id="1590643"/>
    <lineage>
        <taxon>Bacteria</taxon>
        <taxon>Pseudomonadati</taxon>
        <taxon>Bacteroidota</taxon>
        <taxon>Sphingobacteriia</taxon>
        <taxon>Sphingobacteriales</taxon>
        <taxon>Sphingobacteriaceae</taxon>
        <taxon>Pedobacter</taxon>
    </lineage>
</organism>
<evidence type="ECO:0000313" key="3">
    <source>
        <dbReference type="Proteomes" id="UP001597546"/>
    </source>
</evidence>
<feature type="domain" description="RelA/SpoT" evidence="1">
    <location>
        <begin position="45"/>
        <end position="171"/>
    </location>
</feature>
<dbReference type="Pfam" id="PF04607">
    <property type="entry name" value="RelA_SpoT"/>
    <property type="match status" value="1"/>
</dbReference>
<dbReference type="Gene3D" id="1.10.287.860">
    <property type="entry name" value="Nucleotidyltransferase"/>
    <property type="match status" value="1"/>
</dbReference>
<dbReference type="PANTHER" id="PTHR41773:SF1">
    <property type="entry name" value="RELA_SPOT DOMAIN-CONTAINING PROTEIN"/>
    <property type="match status" value="1"/>
</dbReference>
<dbReference type="SUPFAM" id="SSF81301">
    <property type="entry name" value="Nucleotidyltransferase"/>
    <property type="match status" value="1"/>
</dbReference>
<evidence type="ECO:0000313" key="2">
    <source>
        <dbReference type="EMBL" id="MFD2730817.1"/>
    </source>
</evidence>
<dbReference type="CDD" id="cd05399">
    <property type="entry name" value="NT_Rel-Spo_like"/>
    <property type="match status" value="1"/>
</dbReference>
<name>A0ABW5TPA0_9SPHI</name>
<evidence type="ECO:0000259" key="1">
    <source>
        <dbReference type="SMART" id="SM00954"/>
    </source>
</evidence>
<keyword evidence="3" id="KW-1185">Reference proteome</keyword>
<dbReference type="PANTHER" id="PTHR41773">
    <property type="entry name" value="GTP PYROPHOSPHATASE-RELATED"/>
    <property type="match status" value="1"/>
</dbReference>
<dbReference type="InterPro" id="IPR007685">
    <property type="entry name" value="RelA_SpoT"/>
</dbReference>